<dbReference type="InterPro" id="IPR005055">
    <property type="entry name" value="A10/PebIII"/>
</dbReference>
<protein>
    <submittedName>
        <fullName evidence="1">Chemosensory protein 19</fullName>
    </submittedName>
</protein>
<reference evidence="1" key="1">
    <citation type="submission" date="2014-10" db="EMBL/GenBank/DDBJ databases">
        <title>Identification and comparison of genes expressed in the antennae of Chrysopa pallens and Chrysoperla sinica.</title>
        <authorList>
            <person name="Li Z."/>
        </authorList>
    </citation>
    <scope>NUCLEOTIDE SEQUENCE</scope>
</reference>
<dbReference type="Pfam" id="PF03392">
    <property type="entry name" value="OS-D"/>
    <property type="match status" value="1"/>
</dbReference>
<evidence type="ECO:0000313" key="1">
    <source>
        <dbReference type="EMBL" id="AKW47221.1"/>
    </source>
</evidence>
<dbReference type="SUPFAM" id="SSF100910">
    <property type="entry name" value="Chemosensory protein Csp2"/>
    <property type="match status" value="1"/>
</dbReference>
<proteinExistence type="evidence at transcript level"/>
<dbReference type="EMBL" id="KP082929">
    <property type="protein sequence ID" value="AKW47221.1"/>
    <property type="molecule type" value="mRNA"/>
</dbReference>
<organism evidence="1">
    <name type="scientific">Chrysoperla nipponensis</name>
    <name type="common">Green lacewing</name>
    <dbReference type="NCBI Taxonomy" id="413239"/>
    <lineage>
        <taxon>Eukaryota</taxon>
        <taxon>Metazoa</taxon>
        <taxon>Ecdysozoa</taxon>
        <taxon>Arthropoda</taxon>
        <taxon>Hexapoda</taxon>
        <taxon>Insecta</taxon>
        <taxon>Pterygota</taxon>
        <taxon>Neoptera</taxon>
        <taxon>Endopterygota</taxon>
        <taxon>Neuroptera</taxon>
        <taxon>Hemerobiiformia</taxon>
        <taxon>Chrysopidae</taxon>
        <taxon>Chrysopinae</taxon>
        <taxon>Chrysoperla</taxon>
    </lineage>
</organism>
<sequence length="94" mass="10486">LNFDEAIKNDGLFKNYISCIDNTGPCSPEGEVIKKNIGEAVATCCAKCNPKQKEEFGKVYRHLATALPDGLDRLRKLYDPTGVYEPECRKQYAA</sequence>
<feature type="non-terminal residue" evidence="1">
    <location>
        <position position="1"/>
    </location>
</feature>
<dbReference type="PANTHER" id="PTHR11257">
    <property type="entry name" value="CHEMOSENSORY PROTEIN-RELATED"/>
    <property type="match status" value="1"/>
</dbReference>
<name>A0A0R8P5K1_CHRNP</name>
<accession>A0A0R8P5K1</accession>
<dbReference type="PANTHER" id="PTHR11257:SF12">
    <property type="entry name" value="EJACULATORY BULB-SPECIFIC PROTEIN 3-RELATED"/>
    <property type="match status" value="1"/>
</dbReference>
<dbReference type="Gene3D" id="1.10.2080.10">
    <property type="entry name" value="Insect odorant-binding protein A10/Ejaculatory bulb-specific protein 3"/>
    <property type="match status" value="1"/>
</dbReference>
<dbReference type="AlphaFoldDB" id="A0A0R8P5K1"/>
<dbReference type="InterPro" id="IPR036682">
    <property type="entry name" value="OS_D_A10/PebIII_sf"/>
</dbReference>
<feature type="non-terminal residue" evidence="1">
    <location>
        <position position="94"/>
    </location>
</feature>